<gene>
    <name evidence="1" type="ORF">METZ01_LOCUS459926</name>
</gene>
<proteinExistence type="predicted"/>
<reference evidence="1" key="1">
    <citation type="submission" date="2018-05" db="EMBL/GenBank/DDBJ databases">
        <authorList>
            <person name="Lanie J.A."/>
            <person name="Ng W.-L."/>
            <person name="Kazmierczak K.M."/>
            <person name="Andrzejewski T.M."/>
            <person name="Davidsen T.M."/>
            <person name="Wayne K.J."/>
            <person name="Tettelin H."/>
            <person name="Glass J.I."/>
            <person name="Rusch D."/>
            <person name="Podicherti R."/>
            <person name="Tsui H.-C.T."/>
            <person name="Winkler M.E."/>
        </authorList>
    </citation>
    <scope>NUCLEOTIDE SEQUENCE</scope>
</reference>
<accession>A0A383AH32</accession>
<dbReference type="EMBL" id="UINC01192101">
    <property type="protein sequence ID" value="SVE07072.1"/>
    <property type="molecule type" value="Genomic_DNA"/>
</dbReference>
<protein>
    <submittedName>
        <fullName evidence="1">Uncharacterized protein</fullName>
    </submittedName>
</protein>
<sequence length="63" mass="7510">MKKITIKDDLGNDYVLDNYLNFKNHIIKYHSVNGEGDNSLHLENERYFTVTKEFYNNIISLEK</sequence>
<dbReference type="AlphaFoldDB" id="A0A383AH32"/>
<name>A0A383AH32_9ZZZZ</name>
<evidence type="ECO:0000313" key="1">
    <source>
        <dbReference type="EMBL" id="SVE07072.1"/>
    </source>
</evidence>
<organism evidence="1">
    <name type="scientific">marine metagenome</name>
    <dbReference type="NCBI Taxonomy" id="408172"/>
    <lineage>
        <taxon>unclassified sequences</taxon>
        <taxon>metagenomes</taxon>
        <taxon>ecological metagenomes</taxon>
    </lineage>
</organism>